<gene>
    <name evidence="1" type="ORF">AYP45_05610</name>
</gene>
<sequence>MDKYKFTEYFENEAIMRKRPYLKKEIWVTIQRKYFRIYLTHKTRKASNGYGLWYIGHCKCNYHSPWEALTKRGVGIGQPGDSMHL</sequence>
<dbReference type="EMBL" id="AYTS01000046">
    <property type="protein sequence ID" value="OOP57061.1"/>
    <property type="molecule type" value="Genomic_DNA"/>
</dbReference>
<accession>A0A1V4AVF4</accession>
<dbReference type="Proteomes" id="UP000189681">
    <property type="component" value="Unassembled WGS sequence"/>
</dbReference>
<evidence type="ECO:0000313" key="2">
    <source>
        <dbReference type="Proteomes" id="UP000189681"/>
    </source>
</evidence>
<dbReference type="STRING" id="1004156.AYP45_05610"/>
<evidence type="ECO:0000313" key="1">
    <source>
        <dbReference type="EMBL" id="OOP57061.1"/>
    </source>
</evidence>
<proteinExistence type="predicted"/>
<protein>
    <submittedName>
        <fullName evidence="1">Uncharacterized protein</fullName>
    </submittedName>
</protein>
<dbReference type="AlphaFoldDB" id="A0A1V4AVF4"/>
<reference evidence="1 2" key="1">
    <citation type="journal article" date="2017" name="Water Res.">
        <title>Discovery and metagenomic analysis of an anammox bacterial enrichment related to Candidatus "Brocadia caroliniensis" in a full-scale glycerol-fed nitritation-denitritation separate centrate treatment process.</title>
        <authorList>
            <person name="Park H."/>
            <person name="Brotto A.C."/>
            <person name="van Loosdrecht M.C."/>
            <person name="Chandran K."/>
        </authorList>
    </citation>
    <scope>NUCLEOTIDE SEQUENCE [LARGE SCALE GENOMIC DNA]</scope>
    <source>
        <strain evidence="1">26THWARD</strain>
    </source>
</reference>
<name>A0A1V4AVF4_9BACT</name>
<organism evidence="1 2">
    <name type="scientific">Candidatus Brocadia carolinensis</name>
    <dbReference type="NCBI Taxonomy" id="1004156"/>
    <lineage>
        <taxon>Bacteria</taxon>
        <taxon>Pseudomonadati</taxon>
        <taxon>Planctomycetota</taxon>
        <taxon>Candidatus Brocadiia</taxon>
        <taxon>Candidatus Brocadiales</taxon>
        <taxon>Candidatus Brocadiaceae</taxon>
        <taxon>Candidatus Brocadia</taxon>
    </lineage>
</organism>
<comment type="caution">
    <text evidence="1">The sequence shown here is derived from an EMBL/GenBank/DDBJ whole genome shotgun (WGS) entry which is preliminary data.</text>
</comment>